<dbReference type="GO" id="GO:0046819">
    <property type="term" value="P:protein secretion by the type V secretion system"/>
    <property type="evidence" value="ECO:0007669"/>
    <property type="project" value="TreeGrafter"/>
</dbReference>
<dbReference type="PANTHER" id="PTHR34597">
    <property type="entry name" value="SLR1661 PROTEIN"/>
    <property type="match status" value="1"/>
</dbReference>
<accession>A0A5P6NC07</accession>
<sequence length="565" mass="61614">MALYCWCFIRSALRVRYPSSPHLAAAISLAFALPANAQETRAPIDEAAAIDAKERSVSQSRETPSATQIEPRTDDRQSLGRGVYNVGPISLEGLGELSVVDFVDIIERYAARDLDGEQLNTLASEVAARAQAKGYVFATAMIEPQSLRAGVLRVLVDKGRIDRIRIDGDDDAAIRSQLAPLLNGRPVTRARLERHLLLADDISGVRVRRAYFEREADRGVLVLEARRSRASGAVVFENDGTAPVGPERLRIDADFNGLLTPTDEVDITLATTPFEPGELQYAKLKYEAVISSNGTQAGIVVSHSRTDPGAYLADDDVTGRSTRLGIELRHPFIRRRNFSLWGEAELQLRDIRRERAGALDRHDRIPVVRLGAFMAGAAAGGRYRARVTYSQGLSVLGATELGDPLASRDDASAVFSSFYAWADWERELGSGFSMELAARGQIANAPLLSTEDLGLGGNRFLRGYPYSQRSGDEGIMGSGELRYDWADALGLLDNMQIYAYADGGYVGNIDNGRGTGELYSAGGGLRTNIVSGLDFDVELAMPLSGPRYDTDDDNPRLNLKLRKTL</sequence>
<dbReference type="Pfam" id="PF08479">
    <property type="entry name" value="POTRA_2"/>
    <property type="match status" value="1"/>
</dbReference>
<dbReference type="InterPro" id="IPR051544">
    <property type="entry name" value="TPS_OM_transporter"/>
</dbReference>
<name>A0A5P6NC07_9SPHN</name>
<evidence type="ECO:0000256" key="5">
    <source>
        <dbReference type="SAM" id="SignalP"/>
    </source>
</evidence>
<dbReference type="Gene3D" id="2.40.160.50">
    <property type="entry name" value="membrane protein fhac: a member of the omp85/tpsb transporter family"/>
    <property type="match status" value="1"/>
</dbReference>
<feature type="compositionally biased region" description="Polar residues" evidence="4">
    <location>
        <begin position="57"/>
        <end position="70"/>
    </location>
</feature>
<feature type="chain" id="PRO_5024808917" evidence="5">
    <location>
        <begin position="38"/>
        <end position="565"/>
    </location>
</feature>
<dbReference type="EMBL" id="CP032228">
    <property type="protein sequence ID" value="QFI63438.1"/>
    <property type="molecule type" value="Genomic_DNA"/>
</dbReference>
<feature type="domain" description="Haemolysin activator HlyB C-terminal" evidence="6">
    <location>
        <begin position="224"/>
        <end position="526"/>
    </location>
</feature>
<dbReference type="Gene3D" id="3.10.20.310">
    <property type="entry name" value="membrane protein fhac"/>
    <property type="match status" value="2"/>
</dbReference>
<dbReference type="InterPro" id="IPR005565">
    <property type="entry name" value="Hemolysn_activator_HlyB_C"/>
</dbReference>
<feature type="region of interest" description="Disordered" evidence="4">
    <location>
        <begin position="51"/>
        <end position="80"/>
    </location>
</feature>
<keyword evidence="5" id="KW-0732">Signal</keyword>
<gene>
    <name evidence="8" type="ORF">D0Y83_09255</name>
</gene>
<evidence type="ECO:0000313" key="8">
    <source>
        <dbReference type="EMBL" id="QFI63438.1"/>
    </source>
</evidence>
<evidence type="ECO:0000313" key="9">
    <source>
        <dbReference type="Proteomes" id="UP000325385"/>
    </source>
</evidence>
<dbReference type="InterPro" id="IPR013686">
    <property type="entry name" value="Polypept-transport_assoc_ShlB"/>
</dbReference>
<keyword evidence="3" id="KW-0998">Cell outer membrane</keyword>
<feature type="signal peptide" evidence="5">
    <location>
        <begin position="1"/>
        <end position="37"/>
    </location>
</feature>
<dbReference type="GO" id="GO:0098046">
    <property type="term" value="C:type V protein secretion system complex"/>
    <property type="evidence" value="ECO:0007669"/>
    <property type="project" value="TreeGrafter"/>
</dbReference>
<evidence type="ECO:0000256" key="3">
    <source>
        <dbReference type="ARBA" id="ARBA00023237"/>
    </source>
</evidence>
<keyword evidence="1" id="KW-0472">Membrane</keyword>
<evidence type="ECO:0000259" key="7">
    <source>
        <dbReference type="Pfam" id="PF08479"/>
    </source>
</evidence>
<evidence type="ECO:0000256" key="2">
    <source>
        <dbReference type="ARBA" id="ARBA00022692"/>
    </source>
</evidence>
<dbReference type="PANTHER" id="PTHR34597:SF6">
    <property type="entry name" value="BLR6126 PROTEIN"/>
    <property type="match status" value="1"/>
</dbReference>
<evidence type="ECO:0000259" key="6">
    <source>
        <dbReference type="Pfam" id="PF03865"/>
    </source>
</evidence>
<dbReference type="Pfam" id="PF03865">
    <property type="entry name" value="ShlB"/>
    <property type="match status" value="1"/>
</dbReference>
<organism evidence="8 9">
    <name type="scientific">Qipengyuania flava</name>
    <dbReference type="NCBI Taxonomy" id="192812"/>
    <lineage>
        <taxon>Bacteria</taxon>
        <taxon>Pseudomonadati</taxon>
        <taxon>Pseudomonadota</taxon>
        <taxon>Alphaproteobacteria</taxon>
        <taxon>Sphingomonadales</taxon>
        <taxon>Erythrobacteraceae</taxon>
        <taxon>Qipengyuania</taxon>
    </lineage>
</organism>
<keyword evidence="2" id="KW-0812">Transmembrane</keyword>
<feature type="domain" description="Polypeptide-transport-associated ShlB-type" evidence="7">
    <location>
        <begin position="89"/>
        <end position="158"/>
    </location>
</feature>
<reference evidence="9" key="1">
    <citation type="submission" date="2018-09" db="EMBL/GenBank/DDBJ databases">
        <title>Nocardia yunnanensis sp. nov., an actinomycete isolated from a soil sample.</title>
        <authorList>
            <person name="Zhang J."/>
        </authorList>
    </citation>
    <scope>NUCLEOTIDE SEQUENCE [LARGE SCALE GENOMIC DNA]</scope>
    <source>
        <strain evidence="9">21-3</strain>
    </source>
</reference>
<evidence type="ECO:0000256" key="1">
    <source>
        <dbReference type="ARBA" id="ARBA00022452"/>
    </source>
</evidence>
<protein>
    <submittedName>
        <fullName evidence="8">ShlB/FhaC/HecB family hemolysin secretion/activation protein</fullName>
    </submittedName>
</protein>
<evidence type="ECO:0000256" key="4">
    <source>
        <dbReference type="SAM" id="MobiDB-lite"/>
    </source>
</evidence>
<proteinExistence type="predicted"/>
<dbReference type="GO" id="GO:0008320">
    <property type="term" value="F:protein transmembrane transporter activity"/>
    <property type="evidence" value="ECO:0007669"/>
    <property type="project" value="TreeGrafter"/>
</dbReference>
<keyword evidence="1" id="KW-1134">Transmembrane beta strand</keyword>
<dbReference type="Proteomes" id="UP000325385">
    <property type="component" value="Chromosome"/>
</dbReference>
<dbReference type="AlphaFoldDB" id="A0A5P6NC07"/>